<keyword evidence="1" id="KW-1133">Transmembrane helix</keyword>
<dbReference type="AlphaFoldDB" id="C6AQZ9"/>
<dbReference type="RefSeq" id="WP_015820938.1">
    <property type="nucleotide sequence ID" value="NC_012997.1"/>
</dbReference>
<dbReference type="InterPro" id="IPR006680">
    <property type="entry name" value="Amidohydro-rel"/>
</dbReference>
<evidence type="ECO:0000256" key="1">
    <source>
        <dbReference type="SAM" id="Phobius"/>
    </source>
</evidence>
<keyword evidence="4" id="KW-1185">Reference proteome</keyword>
<keyword evidence="1" id="KW-0472">Membrane</keyword>
<dbReference type="Gene3D" id="2.30.40.10">
    <property type="entry name" value="Urease, subunit C, domain 1"/>
    <property type="match status" value="1"/>
</dbReference>
<dbReference type="HOGENOM" id="CLU_023620_4_1_6"/>
<proteinExistence type="predicted"/>
<dbReference type="KEGG" id="ttu:TERTU_1298"/>
<protein>
    <submittedName>
        <fullName evidence="3">Amidohydrolase</fullName>
    </submittedName>
</protein>
<sequence>MSLFRLLKRLAIYILGAIALVALLFTIGAWWPEEKAQPVYTDFPIVIRGVNVVDTIGGNLLSNQTIFINKKKIQFVGHDAELSLPDKVIEINGRGRFAIPALWDMHAHIFKVTPLLDLPLYIAYGVTNVRDMTSCPKAGDPFVPCPEDLREWNSAALNNALIGPRIQGISSWQLNGPGIHKRMKGLPHFFGTEDQKQAREFVHYYAGRVDALKVYNYIPREAYFALVAEAKKVGLDVVGHRPHAVSAVEAARSQKSIEHARFILHESFSGSEALRASVVKGSWREDRRAMLDQHDPELANDIFEAMKANGTWYVPTHLTRRVDAYGEDPIILEDPILKYLHPLMKWQWLEDVNKTIAEDPSPEGRQTYKEFYKKGLELTGQAHRAGVKVLAGTDYIVAGITVHDELEQLVLAGLSPLDALRAATVGPSEYFGLQDEFGEIKKGMSADIVLLNKNPLVDIENTKAINSVIFDGNYYDRDALDNLEALVVKRARSWSIACKILWEFIKNPVGY</sequence>
<dbReference type="GO" id="GO:0016810">
    <property type="term" value="F:hydrolase activity, acting on carbon-nitrogen (but not peptide) bonds"/>
    <property type="evidence" value="ECO:0007669"/>
    <property type="project" value="InterPro"/>
</dbReference>
<reference evidence="3 4" key="1">
    <citation type="journal article" date="2009" name="PLoS ONE">
        <title>The complete genome of Teredinibacter turnerae T7901: an intracellular endosymbiont of marine wood-boring bivalves (shipworms).</title>
        <authorList>
            <person name="Yang J.C."/>
            <person name="Madupu R."/>
            <person name="Durkin A.S."/>
            <person name="Ekborg N.A."/>
            <person name="Pedamallu C.S."/>
            <person name="Hostetler J.B."/>
            <person name="Radune D."/>
            <person name="Toms B.S."/>
            <person name="Henrissat B."/>
            <person name="Coutinho P.M."/>
            <person name="Schwarz S."/>
            <person name="Field L."/>
            <person name="Trindade-Silva A.E."/>
            <person name="Soares C.A.G."/>
            <person name="Elshahawi S."/>
            <person name="Hanora A."/>
            <person name="Schmidt E.W."/>
            <person name="Haygood M.G."/>
            <person name="Posfai J."/>
            <person name="Benner J."/>
            <person name="Madinger C."/>
            <person name="Nove J."/>
            <person name="Anton B."/>
            <person name="Chaudhary K."/>
            <person name="Foster J."/>
            <person name="Holman A."/>
            <person name="Kumar S."/>
            <person name="Lessard P.A."/>
            <person name="Luyten Y.A."/>
            <person name="Slatko B."/>
            <person name="Wood N."/>
            <person name="Wu B."/>
            <person name="Teplitski M."/>
            <person name="Mougous J.D."/>
            <person name="Ward N."/>
            <person name="Eisen J.A."/>
            <person name="Badger J.H."/>
            <person name="Distel D.L."/>
        </authorList>
    </citation>
    <scope>NUCLEOTIDE SEQUENCE [LARGE SCALE GENOMIC DNA]</scope>
    <source>
        <strain evidence="4">ATCC 39867 / T7901</strain>
    </source>
</reference>
<dbReference type="InterPro" id="IPR051781">
    <property type="entry name" value="Metallo-dep_Hydrolase"/>
</dbReference>
<evidence type="ECO:0000259" key="2">
    <source>
        <dbReference type="Pfam" id="PF01979"/>
    </source>
</evidence>
<dbReference type="PANTHER" id="PTHR43135:SF3">
    <property type="entry name" value="ALPHA-D-RIBOSE 1-METHYLPHOSPHONATE 5-TRIPHOSPHATE DIPHOSPHATASE"/>
    <property type="match status" value="1"/>
</dbReference>
<dbReference type="SUPFAM" id="SSF51556">
    <property type="entry name" value="Metallo-dependent hydrolases"/>
    <property type="match status" value="1"/>
</dbReference>
<dbReference type="InterPro" id="IPR011059">
    <property type="entry name" value="Metal-dep_hydrolase_composite"/>
</dbReference>
<dbReference type="OrthoDB" id="9807210at2"/>
<evidence type="ECO:0000313" key="4">
    <source>
        <dbReference type="Proteomes" id="UP000009080"/>
    </source>
</evidence>
<dbReference type="STRING" id="377629.TERTU_1298"/>
<dbReference type="PANTHER" id="PTHR43135">
    <property type="entry name" value="ALPHA-D-RIBOSE 1-METHYLPHOSPHONATE 5-TRIPHOSPHATE DIPHOSPHATASE"/>
    <property type="match status" value="1"/>
</dbReference>
<dbReference type="SUPFAM" id="SSF51338">
    <property type="entry name" value="Composite domain of metallo-dependent hydrolases"/>
    <property type="match status" value="1"/>
</dbReference>
<accession>C6AQZ9</accession>
<organism evidence="3 4">
    <name type="scientific">Teredinibacter turnerae (strain ATCC 39867 / T7901)</name>
    <dbReference type="NCBI Taxonomy" id="377629"/>
    <lineage>
        <taxon>Bacteria</taxon>
        <taxon>Pseudomonadati</taxon>
        <taxon>Pseudomonadota</taxon>
        <taxon>Gammaproteobacteria</taxon>
        <taxon>Cellvibrionales</taxon>
        <taxon>Cellvibrionaceae</taxon>
        <taxon>Teredinibacter</taxon>
    </lineage>
</organism>
<gene>
    <name evidence="3" type="ordered locus">TERTU_1298</name>
</gene>
<dbReference type="Proteomes" id="UP000009080">
    <property type="component" value="Chromosome"/>
</dbReference>
<keyword evidence="1" id="KW-0812">Transmembrane</keyword>
<feature type="transmembrane region" description="Helical" evidence="1">
    <location>
        <begin position="12"/>
        <end position="31"/>
    </location>
</feature>
<dbReference type="Pfam" id="PF01979">
    <property type="entry name" value="Amidohydro_1"/>
    <property type="match status" value="1"/>
</dbReference>
<feature type="domain" description="Amidohydrolase-related" evidence="2">
    <location>
        <begin position="224"/>
        <end position="473"/>
    </location>
</feature>
<dbReference type="EMBL" id="CP001614">
    <property type="protein sequence ID" value="ACS93541.1"/>
    <property type="molecule type" value="Genomic_DNA"/>
</dbReference>
<dbReference type="InterPro" id="IPR032466">
    <property type="entry name" value="Metal_Hydrolase"/>
</dbReference>
<dbReference type="eggNOG" id="COG1228">
    <property type="taxonomic scope" value="Bacteria"/>
</dbReference>
<name>C6AQZ9_TERTT</name>
<evidence type="ECO:0000313" key="3">
    <source>
        <dbReference type="EMBL" id="ACS93541.1"/>
    </source>
</evidence>
<dbReference type="Gene3D" id="3.20.20.140">
    <property type="entry name" value="Metal-dependent hydrolases"/>
    <property type="match status" value="1"/>
</dbReference>